<evidence type="ECO:0000256" key="1">
    <source>
        <dbReference type="SAM" id="Coils"/>
    </source>
</evidence>
<gene>
    <name evidence="4" type="ORF">FYJ66_00970</name>
</gene>
<protein>
    <recommendedName>
        <fullName evidence="5">Cell division protein FtsL</fullName>
    </recommendedName>
</protein>
<accession>A0A6A8M494</accession>
<dbReference type="AlphaFoldDB" id="A0A6A8M494"/>
<evidence type="ECO:0000256" key="3">
    <source>
        <dbReference type="SAM" id="Phobius"/>
    </source>
</evidence>
<dbReference type="EMBL" id="VUNB01000001">
    <property type="protein sequence ID" value="MST68182.1"/>
    <property type="molecule type" value="Genomic_DNA"/>
</dbReference>
<name>A0A6A8M494_9FIRM</name>
<evidence type="ECO:0008006" key="5">
    <source>
        <dbReference type="Google" id="ProtNLM"/>
    </source>
</evidence>
<feature type="coiled-coil region" evidence="1">
    <location>
        <begin position="67"/>
        <end position="94"/>
    </location>
</feature>
<organism evidence="4">
    <name type="scientific">Baileyella intestinalis</name>
    <dbReference type="NCBI Taxonomy" id="2606709"/>
    <lineage>
        <taxon>Bacteria</taxon>
        <taxon>Bacillati</taxon>
        <taxon>Bacillota</taxon>
        <taxon>Clostridia</taxon>
        <taxon>Peptostreptococcales</taxon>
        <taxon>Anaerovoracaceae</taxon>
        <taxon>Baileyella</taxon>
    </lineage>
</organism>
<keyword evidence="1" id="KW-0175">Coiled coil</keyword>
<keyword evidence="3" id="KW-1133">Transmembrane helix</keyword>
<keyword evidence="3" id="KW-0472">Membrane</keyword>
<dbReference type="Pfam" id="PF04977">
    <property type="entry name" value="DivIC"/>
    <property type="match status" value="1"/>
</dbReference>
<evidence type="ECO:0000313" key="4">
    <source>
        <dbReference type="EMBL" id="MST68182.1"/>
    </source>
</evidence>
<comment type="caution">
    <text evidence="4">The sequence shown here is derived from an EMBL/GenBank/DDBJ whole genome shotgun (WGS) entry which is preliminary data.</text>
</comment>
<sequence length="145" mass="15867">MQPAGRNEMTTAGATSHLNGRSISRSSGRRKTAGISRNELKKRTRGLLLIIAVAGICLLLVFMAAFAANLRRENTQLQKDNEYLQAEIDSLNDQIGESTNVDQIEKVATEQYGMVHPDSQNCIAIGDQKNTNSDLAATIKDEAYN</sequence>
<evidence type="ECO:0000256" key="2">
    <source>
        <dbReference type="SAM" id="MobiDB-lite"/>
    </source>
</evidence>
<reference evidence="4" key="1">
    <citation type="submission" date="2019-09" db="EMBL/GenBank/DDBJ databases">
        <title>In-depth cultivation of the pig gut microbiome towards novel bacterial diversity and tailored functional studies.</title>
        <authorList>
            <person name="Wylensek D."/>
            <person name="Hitch T.C.A."/>
            <person name="Clavel T."/>
        </authorList>
    </citation>
    <scope>NUCLEOTIDE SEQUENCE</scope>
    <source>
        <strain evidence="4">RF-744-FAT-WT-3</strain>
    </source>
</reference>
<feature type="transmembrane region" description="Helical" evidence="3">
    <location>
        <begin position="47"/>
        <end position="68"/>
    </location>
</feature>
<proteinExistence type="predicted"/>
<dbReference type="InterPro" id="IPR007060">
    <property type="entry name" value="FtsL/DivIC"/>
</dbReference>
<feature type="region of interest" description="Disordered" evidence="2">
    <location>
        <begin position="1"/>
        <end position="37"/>
    </location>
</feature>
<keyword evidence="3" id="KW-0812">Transmembrane</keyword>
<feature type="compositionally biased region" description="Polar residues" evidence="2">
    <location>
        <begin position="8"/>
        <end position="19"/>
    </location>
</feature>